<dbReference type="GO" id="GO:0016787">
    <property type="term" value="F:hydrolase activity"/>
    <property type="evidence" value="ECO:0007669"/>
    <property type="project" value="InterPro"/>
</dbReference>
<dbReference type="InterPro" id="IPR001650">
    <property type="entry name" value="Helicase_C-like"/>
</dbReference>
<evidence type="ECO:0000313" key="4">
    <source>
        <dbReference type="Proteomes" id="UP000279029"/>
    </source>
</evidence>
<dbReference type="PROSITE" id="PS51194">
    <property type="entry name" value="HELICASE_CTER"/>
    <property type="match status" value="1"/>
</dbReference>
<dbReference type="InterPro" id="IPR014001">
    <property type="entry name" value="Helicase_ATP-bd"/>
</dbReference>
<dbReference type="GO" id="GO:0005829">
    <property type="term" value="C:cytosol"/>
    <property type="evidence" value="ECO:0007669"/>
    <property type="project" value="TreeGrafter"/>
</dbReference>
<dbReference type="Pfam" id="PF26350">
    <property type="entry name" value="DUF8090"/>
    <property type="match status" value="1"/>
</dbReference>
<dbReference type="SMART" id="SM00490">
    <property type="entry name" value="HELICc"/>
    <property type="match status" value="1"/>
</dbReference>
<dbReference type="AlphaFoldDB" id="A0A3P7NYN5"/>
<dbReference type="KEGG" id="cbar:PATL70BA_2459"/>
<dbReference type="SUPFAM" id="SSF56024">
    <property type="entry name" value="Phospholipase D/nuclease"/>
    <property type="match status" value="1"/>
</dbReference>
<keyword evidence="3" id="KW-0255">Endonuclease</keyword>
<dbReference type="Pfam" id="PF04851">
    <property type="entry name" value="ResIII"/>
    <property type="match status" value="1"/>
</dbReference>
<protein>
    <submittedName>
        <fullName evidence="3">NgoFVII family restriction endonuclease</fullName>
    </submittedName>
</protein>
<dbReference type="PANTHER" id="PTHR47396:SF1">
    <property type="entry name" value="ATP-DEPENDENT HELICASE IRC3-RELATED"/>
    <property type="match status" value="1"/>
</dbReference>
<dbReference type="GO" id="GO:0003677">
    <property type="term" value="F:DNA binding"/>
    <property type="evidence" value="ECO:0007669"/>
    <property type="project" value="InterPro"/>
</dbReference>
<dbReference type="CDD" id="cd09204">
    <property type="entry name" value="PLDc_N_DEXD_b2"/>
    <property type="match status" value="1"/>
</dbReference>
<gene>
    <name evidence="3" type="ORF">PATL70BA_2459</name>
</gene>
<dbReference type="CDD" id="cd18032">
    <property type="entry name" value="DEXHc_RE_I_III_res"/>
    <property type="match status" value="1"/>
</dbReference>
<dbReference type="SMART" id="SM00487">
    <property type="entry name" value="DEXDc"/>
    <property type="match status" value="1"/>
</dbReference>
<dbReference type="Proteomes" id="UP000279029">
    <property type="component" value="Chromosome"/>
</dbReference>
<sequence>MSQREEVQAEISKSIYAGVINGESESLEKYRPKLLVNNYQNGTKILTSLIKELEDCDEFYFSVAFITYSGVLILLNTLKELEVRNIKGKILASQYLNFTDPSALKKLLSFNNIELRVSTNESLHTKGYIFKKGDQYNIIVGSSNMTQNALGKNKEWNIRISSMDKGSIIKETLDEFNRTFNHATRVTDKWIEAYHTIYNFSRNDRENKQVIDNFLGEAELITLPQVEPNKMQIEALEGISRIRKSGEKKALLISATGTGKTYLAAFDVKNTNPKRLLFLAHREQILNQSIESFKKVLGNSNKYGKLSGTSTIKDEEYIFSTVQTMSKDHVLGKFDEKYFDYIVVDESHRAGADTYQKILNHFEAKFLLGMTATPERSDEHNICADFDYNIAYEIRLQEAMKEEMLCPFHYFGITELSVDGTVIDDETEFKYLISEERVKNIIDKILFYTPNKLITKGLIFCSKNDEANELSNAFNHHGFRTIALSGSNTQEEREEAIERLEDSISTDRLDYIFSVDIFNEGVDIPQINQVIMLRPTKSAIIFVQQLGRGLRKHLTKEFVMILDFIGNYKNNFMIPMALSDDRSYNKDNIRRFVAEGSRVIPGCSTINFDEIAKKKIYESIDHVNFNSVEYIKESYKNLNYRLGKIPTYMDFEEHDSMDLARLFENKSLRSYHNFLKKYEPSYTIKFTEEQELYLCFISTKFAIGKRPHELIFIQAILGNEESPSEFMKEKLENYYGIHYFEKTLTNVYSVLSNEFQTGTSKNTYEDSLIVEEEDGKYKISHNFINCLEDNSFKEHLKELIEFGLYRYEKYYGKSHKNSSFALYQKYSYEDVCRLLEWKSNIVSLNIGGYKYDEPTKTFPVFINYHKAEDISETTKYEDEFISNTLLKGISKAKRNISSKDVQTFIQSEDLGVHIEIFVRKNKDDNGSKEFYYLGRSKITGTPVQFKMPGTNADAVEMIHQLETAVREDVYDYLTEE</sequence>
<dbReference type="PROSITE" id="PS51192">
    <property type="entry name" value="HELICASE_ATP_BIND_1"/>
    <property type="match status" value="1"/>
</dbReference>
<dbReference type="InterPro" id="IPR050742">
    <property type="entry name" value="Helicase_Restrict-Modif_Enz"/>
</dbReference>
<keyword evidence="4" id="KW-1185">Reference proteome</keyword>
<dbReference type="InterPro" id="IPR027417">
    <property type="entry name" value="P-loop_NTPase"/>
</dbReference>
<evidence type="ECO:0000259" key="1">
    <source>
        <dbReference type="PROSITE" id="PS51192"/>
    </source>
</evidence>
<dbReference type="InterPro" id="IPR006935">
    <property type="entry name" value="Helicase/UvrB_N"/>
</dbReference>
<organism evidence="3 4">
    <name type="scientific">Petrocella atlantisensis</name>
    <dbReference type="NCBI Taxonomy" id="2173034"/>
    <lineage>
        <taxon>Bacteria</taxon>
        <taxon>Bacillati</taxon>
        <taxon>Bacillota</taxon>
        <taxon>Clostridia</taxon>
        <taxon>Lachnospirales</taxon>
        <taxon>Vallitaleaceae</taxon>
        <taxon>Petrocella</taxon>
    </lineage>
</organism>
<dbReference type="InterPro" id="IPR021835">
    <property type="entry name" value="DUF3427"/>
</dbReference>
<dbReference type="RefSeq" id="WP_125137497.1">
    <property type="nucleotide sequence ID" value="NZ_LR130778.1"/>
</dbReference>
<keyword evidence="3" id="KW-0540">Nuclease</keyword>
<dbReference type="Gene3D" id="3.40.50.300">
    <property type="entry name" value="P-loop containing nucleotide triphosphate hydrolases"/>
    <property type="match status" value="2"/>
</dbReference>
<dbReference type="GO" id="GO:0004519">
    <property type="term" value="F:endonuclease activity"/>
    <property type="evidence" value="ECO:0007669"/>
    <property type="project" value="UniProtKB-KW"/>
</dbReference>
<dbReference type="Pfam" id="PF13091">
    <property type="entry name" value="PLDc_2"/>
    <property type="match status" value="1"/>
</dbReference>
<reference evidence="3 4" key="1">
    <citation type="submission" date="2018-09" db="EMBL/GenBank/DDBJ databases">
        <authorList>
            <person name="Postec A."/>
        </authorList>
    </citation>
    <scope>NUCLEOTIDE SEQUENCE [LARGE SCALE GENOMIC DNA]</scope>
    <source>
        <strain evidence="3">70B-A</strain>
    </source>
</reference>
<proteinExistence type="predicted"/>
<dbReference type="Pfam" id="PF00271">
    <property type="entry name" value="Helicase_C"/>
    <property type="match status" value="1"/>
</dbReference>
<accession>A0A3P7NYN5</accession>
<evidence type="ECO:0000313" key="3">
    <source>
        <dbReference type="EMBL" id="VDN48354.1"/>
    </source>
</evidence>
<dbReference type="PANTHER" id="PTHR47396">
    <property type="entry name" value="TYPE I RESTRICTION ENZYME ECOKI R PROTEIN"/>
    <property type="match status" value="1"/>
</dbReference>
<dbReference type="OrthoDB" id="9802848at2"/>
<dbReference type="Gene3D" id="3.30.870.10">
    <property type="entry name" value="Endonuclease Chain A"/>
    <property type="match status" value="1"/>
</dbReference>
<dbReference type="InterPro" id="IPR025202">
    <property type="entry name" value="PLD-like_dom"/>
</dbReference>
<evidence type="ECO:0000259" key="2">
    <source>
        <dbReference type="PROSITE" id="PS51194"/>
    </source>
</evidence>
<keyword evidence="3" id="KW-0378">Hydrolase</keyword>
<feature type="domain" description="Helicase ATP-binding" evidence="1">
    <location>
        <begin position="241"/>
        <end position="382"/>
    </location>
</feature>
<dbReference type="InterPro" id="IPR058403">
    <property type="entry name" value="DUF8090"/>
</dbReference>
<feature type="domain" description="Helicase C-terminal" evidence="2">
    <location>
        <begin position="441"/>
        <end position="593"/>
    </location>
</feature>
<dbReference type="REBASE" id="282704">
    <property type="entry name" value="Cba70BAORF2459P"/>
</dbReference>
<dbReference type="SUPFAM" id="SSF52540">
    <property type="entry name" value="P-loop containing nucleoside triphosphate hydrolases"/>
    <property type="match status" value="1"/>
</dbReference>
<dbReference type="GO" id="GO:0005524">
    <property type="term" value="F:ATP binding"/>
    <property type="evidence" value="ECO:0007669"/>
    <property type="project" value="InterPro"/>
</dbReference>
<dbReference type="EMBL" id="LR130778">
    <property type="protein sequence ID" value="VDN48354.1"/>
    <property type="molecule type" value="Genomic_DNA"/>
</dbReference>
<dbReference type="Pfam" id="PF11907">
    <property type="entry name" value="DUF3427"/>
    <property type="match status" value="1"/>
</dbReference>
<name>A0A3P7NYN5_9FIRM</name>
<dbReference type="CDD" id="cd18799">
    <property type="entry name" value="SF2_C_EcoAI-like"/>
    <property type="match status" value="1"/>
</dbReference>